<evidence type="ECO:0000256" key="1">
    <source>
        <dbReference type="SAM" id="MobiDB-lite"/>
    </source>
</evidence>
<proteinExistence type="predicted"/>
<sequence>MTTPSVQHAPEDMDEPDLGLEAANVTPGQMMRESRPHRSAGSVRRRQRPMQSASEEDVTAEKLLGLEASLLQSHRLQDRHMRVMNRNLNRLQHTLSQGFANVDNQFTAMNTNMANLTSSINNLVREMVAHRAHARCREHNTAARLDRLWGSF</sequence>
<evidence type="ECO:0000313" key="3">
    <source>
        <dbReference type="Proteomes" id="UP001066276"/>
    </source>
</evidence>
<dbReference type="Proteomes" id="UP001066276">
    <property type="component" value="Chromosome 1_2"/>
</dbReference>
<keyword evidence="3" id="KW-1185">Reference proteome</keyword>
<comment type="caution">
    <text evidence="2">The sequence shown here is derived from an EMBL/GenBank/DDBJ whole genome shotgun (WGS) entry which is preliminary data.</text>
</comment>
<name>A0AAV7W1A5_PLEWA</name>
<gene>
    <name evidence="2" type="ORF">NDU88_002674</name>
</gene>
<reference evidence="2" key="1">
    <citation type="journal article" date="2022" name="bioRxiv">
        <title>Sequencing and chromosome-scale assembly of the giantPleurodeles waltlgenome.</title>
        <authorList>
            <person name="Brown T."/>
            <person name="Elewa A."/>
            <person name="Iarovenko S."/>
            <person name="Subramanian E."/>
            <person name="Araus A.J."/>
            <person name="Petzold A."/>
            <person name="Susuki M."/>
            <person name="Suzuki K.-i.T."/>
            <person name="Hayashi T."/>
            <person name="Toyoda A."/>
            <person name="Oliveira C."/>
            <person name="Osipova E."/>
            <person name="Leigh N.D."/>
            <person name="Simon A."/>
            <person name="Yun M.H."/>
        </authorList>
    </citation>
    <scope>NUCLEOTIDE SEQUENCE</scope>
    <source>
        <strain evidence="2">20211129_DDA</strain>
        <tissue evidence="2">Liver</tissue>
    </source>
</reference>
<protein>
    <recommendedName>
        <fullName evidence="4">Biogenesis of lysosome-related organelles complex 1 subunit 3</fullName>
    </recommendedName>
</protein>
<feature type="region of interest" description="Disordered" evidence="1">
    <location>
        <begin position="1"/>
        <end position="59"/>
    </location>
</feature>
<accession>A0AAV7W1A5</accession>
<feature type="compositionally biased region" description="Basic residues" evidence="1">
    <location>
        <begin position="35"/>
        <end position="48"/>
    </location>
</feature>
<dbReference type="EMBL" id="JANPWB010000002">
    <property type="protein sequence ID" value="KAJ1207283.1"/>
    <property type="molecule type" value="Genomic_DNA"/>
</dbReference>
<evidence type="ECO:0008006" key="4">
    <source>
        <dbReference type="Google" id="ProtNLM"/>
    </source>
</evidence>
<organism evidence="2 3">
    <name type="scientific">Pleurodeles waltl</name>
    <name type="common">Iberian ribbed newt</name>
    <dbReference type="NCBI Taxonomy" id="8319"/>
    <lineage>
        <taxon>Eukaryota</taxon>
        <taxon>Metazoa</taxon>
        <taxon>Chordata</taxon>
        <taxon>Craniata</taxon>
        <taxon>Vertebrata</taxon>
        <taxon>Euteleostomi</taxon>
        <taxon>Amphibia</taxon>
        <taxon>Batrachia</taxon>
        <taxon>Caudata</taxon>
        <taxon>Salamandroidea</taxon>
        <taxon>Salamandridae</taxon>
        <taxon>Pleurodelinae</taxon>
        <taxon>Pleurodeles</taxon>
    </lineage>
</organism>
<dbReference type="AlphaFoldDB" id="A0AAV7W1A5"/>
<evidence type="ECO:0000313" key="2">
    <source>
        <dbReference type="EMBL" id="KAJ1207283.1"/>
    </source>
</evidence>